<accession>A0ABQ8TJG0</accession>
<dbReference type="Proteomes" id="UP001148838">
    <property type="component" value="Unassembled WGS sequence"/>
</dbReference>
<comment type="caution">
    <text evidence="1">The sequence shown here is derived from an EMBL/GenBank/DDBJ whole genome shotgun (WGS) entry which is preliminary data.</text>
</comment>
<gene>
    <name evidence="1" type="ORF">ANN_13451</name>
</gene>
<evidence type="ECO:0000313" key="1">
    <source>
        <dbReference type="EMBL" id="KAJ4446754.1"/>
    </source>
</evidence>
<keyword evidence="2" id="KW-1185">Reference proteome</keyword>
<organism evidence="1 2">
    <name type="scientific">Periplaneta americana</name>
    <name type="common">American cockroach</name>
    <name type="synonym">Blatta americana</name>
    <dbReference type="NCBI Taxonomy" id="6978"/>
    <lineage>
        <taxon>Eukaryota</taxon>
        <taxon>Metazoa</taxon>
        <taxon>Ecdysozoa</taxon>
        <taxon>Arthropoda</taxon>
        <taxon>Hexapoda</taxon>
        <taxon>Insecta</taxon>
        <taxon>Pterygota</taxon>
        <taxon>Neoptera</taxon>
        <taxon>Polyneoptera</taxon>
        <taxon>Dictyoptera</taxon>
        <taxon>Blattodea</taxon>
        <taxon>Blattoidea</taxon>
        <taxon>Blattidae</taxon>
        <taxon>Blattinae</taxon>
        <taxon>Periplaneta</taxon>
    </lineage>
</organism>
<evidence type="ECO:0000313" key="2">
    <source>
        <dbReference type="Proteomes" id="UP001148838"/>
    </source>
</evidence>
<proteinExistence type="predicted"/>
<reference evidence="1 2" key="1">
    <citation type="journal article" date="2022" name="Allergy">
        <title>Genome assembly and annotation of Periplaneta americana reveal a comprehensive cockroach allergen profile.</title>
        <authorList>
            <person name="Wang L."/>
            <person name="Xiong Q."/>
            <person name="Saelim N."/>
            <person name="Wang L."/>
            <person name="Nong W."/>
            <person name="Wan A.T."/>
            <person name="Shi M."/>
            <person name="Liu X."/>
            <person name="Cao Q."/>
            <person name="Hui J.H.L."/>
            <person name="Sookrung N."/>
            <person name="Leung T.F."/>
            <person name="Tungtrongchitr A."/>
            <person name="Tsui S.K.W."/>
        </authorList>
    </citation>
    <scope>NUCLEOTIDE SEQUENCE [LARGE SCALE GENOMIC DNA]</scope>
    <source>
        <strain evidence="1">PWHHKU_190912</strain>
    </source>
</reference>
<dbReference type="EMBL" id="JAJSOF020000009">
    <property type="protein sequence ID" value="KAJ4446754.1"/>
    <property type="molecule type" value="Genomic_DNA"/>
</dbReference>
<protein>
    <submittedName>
        <fullName evidence="1">Uncharacterized protein</fullName>
    </submittedName>
</protein>
<sequence>MARYVHQYLNEEGMSVNMLQILFKSYGAMYATPEPHNEYTRSVFVQVISSLMLNLWYEMKPPELES</sequence>
<name>A0ABQ8TJG0_PERAM</name>